<dbReference type="PANTHER" id="PTHR31731">
    <property type="match status" value="1"/>
</dbReference>
<name>A0A371F7I7_MUCPR</name>
<accession>A0A371F7I7</accession>
<evidence type="ECO:0000256" key="1">
    <source>
        <dbReference type="ARBA" id="ARBA00008965"/>
    </source>
</evidence>
<gene>
    <name evidence="4" type="primary">AIR1</name>
    <name evidence="4" type="ORF">CR513_46014</name>
</gene>
<feature type="signal peptide" evidence="2">
    <location>
        <begin position="1"/>
        <end position="24"/>
    </location>
</feature>
<dbReference type="AlphaFoldDB" id="A0A371F7I7"/>
<keyword evidence="2" id="KW-0732">Signal</keyword>
<feature type="chain" id="PRO_5016935039" evidence="2">
    <location>
        <begin position="25"/>
        <end position="119"/>
    </location>
</feature>
<dbReference type="InterPro" id="IPR027923">
    <property type="entry name" value="Hydrophob_seed_dom"/>
</dbReference>
<evidence type="ECO:0000313" key="4">
    <source>
        <dbReference type="EMBL" id="RDX74260.1"/>
    </source>
</evidence>
<dbReference type="InterPro" id="IPR036312">
    <property type="entry name" value="Bifun_inhib/LTP/seed_sf"/>
</dbReference>
<evidence type="ECO:0000313" key="5">
    <source>
        <dbReference type="Proteomes" id="UP000257109"/>
    </source>
</evidence>
<comment type="similarity">
    <text evidence="1">Belongs to the plant LTP family. PEARLI1 subfamily.</text>
</comment>
<dbReference type="Proteomes" id="UP000257109">
    <property type="component" value="Unassembled WGS sequence"/>
</dbReference>
<dbReference type="Pfam" id="PF14547">
    <property type="entry name" value="Hydrophob_seed"/>
    <property type="match status" value="1"/>
</dbReference>
<keyword evidence="5" id="KW-1185">Reference proteome</keyword>
<organism evidence="4 5">
    <name type="scientific">Mucuna pruriens</name>
    <name type="common">Velvet bean</name>
    <name type="synonym">Dolichos pruriens</name>
    <dbReference type="NCBI Taxonomy" id="157652"/>
    <lineage>
        <taxon>Eukaryota</taxon>
        <taxon>Viridiplantae</taxon>
        <taxon>Streptophyta</taxon>
        <taxon>Embryophyta</taxon>
        <taxon>Tracheophyta</taxon>
        <taxon>Spermatophyta</taxon>
        <taxon>Magnoliopsida</taxon>
        <taxon>eudicotyledons</taxon>
        <taxon>Gunneridae</taxon>
        <taxon>Pentapetalae</taxon>
        <taxon>rosids</taxon>
        <taxon>fabids</taxon>
        <taxon>Fabales</taxon>
        <taxon>Fabaceae</taxon>
        <taxon>Papilionoideae</taxon>
        <taxon>50 kb inversion clade</taxon>
        <taxon>NPAAA clade</taxon>
        <taxon>indigoferoid/millettioid clade</taxon>
        <taxon>Phaseoleae</taxon>
        <taxon>Mucuna</taxon>
    </lineage>
</organism>
<dbReference type="EMBL" id="QJKJ01010239">
    <property type="protein sequence ID" value="RDX74260.1"/>
    <property type="molecule type" value="Genomic_DNA"/>
</dbReference>
<dbReference type="SUPFAM" id="SSF47699">
    <property type="entry name" value="Bifunctional inhibitor/lipid-transfer protein/seed storage 2S albumin"/>
    <property type="match status" value="1"/>
</dbReference>
<evidence type="ECO:0000256" key="2">
    <source>
        <dbReference type="SAM" id="SignalP"/>
    </source>
</evidence>
<dbReference type="OrthoDB" id="696558at2759"/>
<dbReference type="InterPro" id="IPR051636">
    <property type="entry name" value="Plant_LTP/defense-related"/>
</dbReference>
<dbReference type="Gene3D" id="1.10.110.10">
    <property type="entry name" value="Plant lipid-transfer and hydrophobic proteins"/>
    <property type="match status" value="1"/>
</dbReference>
<dbReference type="STRING" id="157652.A0A371F7I7"/>
<sequence>MEMGSKKCILMALNLAVMFSLVIGCDKCPSPIPSPKTASSLGTFCKRVELLDGFAPKKHCCAAIEGLVDYQVAICLCTALKANIFSFNLTFPSLISTSSTLVPRVFKETKGVISKMDKN</sequence>
<reference evidence="4" key="1">
    <citation type="submission" date="2018-05" db="EMBL/GenBank/DDBJ databases">
        <title>Draft genome of Mucuna pruriens seed.</title>
        <authorList>
            <person name="Nnadi N.E."/>
            <person name="Vos R."/>
            <person name="Hasami M.H."/>
            <person name="Devisetty U.K."/>
            <person name="Aguiy J.C."/>
        </authorList>
    </citation>
    <scope>NUCLEOTIDE SEQUENCE [LARGE SCALE GENOMIC DNA]</scope>
    <source>
        <strain evidence="4">JCA_2017</strain>
    </source>
</reference>
<feature type="domain" description="Hydrophobic seed protein" evidence="3">
    <location>
        <begin position="49"/>
        <end position="92"/>
    </location>
</feature>
<evidence type="ECO:0000259" key="3">
    <source>
        <dbReference type="Pfam" id="PF14547"/>
    </source>
</evidence>
<comment type="caution">
    <text evidence="4">The sequence shown here is derived from an EMBL/GenBank/DDBJ whole genome shotgun (WGS) entry which is preliminary data.</text>
</comment>
<feature type="non-terminal residue" evidence="4">
    <location>
        <position position="1"/>
    </location>
</feature>
<protein>
    <submittedName>
        <fullName evidence="4">Lipid-binding protein AIR1</fullName>
    </submittedName>
</protein>
<dbReference type="PROSITE" id="PS51257">
    <property type="entry name" value="PROKAR_LIPOPROTEIN"/>
    <property type="match status" value="1"/>
</dbReference>
<proteinExistence type="inferred from homology"/>